<evidence type="ECO:0000313" key="3">
    <source>
        <dbReference type="Proteomes" id="UP000612585"/>
    </source>
</evidence>
<feature type="region of interest" description="Disordered" evidence="1">
    <location>
        <begin position="26"/>
        <end position="64"/>
    </location>
</feature>
<evidence type="ECO:0000256" key="1">
    <source>
        <dbReference type="SAM" id="MobiDB-lite"/>
    </source>
</evidence>
<keyword evidence="3" id="KW-1185">Reference proteome</keyword>
<dbReference type="Proteomes" id="UP000612585">
    <property type="component" value="Unassembled WGS sequence"/>
</dbReference>
<proteinExistence type="predicted"/>
<protein>
    <submittedName>
        <fullName evidence="2">Uncharacterized protein</fullName>
    </submittedName>
</protein>
<reference evidence="2" key="1">
    <citation type="submission" date="2021-01" db="EMBL/GenBank/DDBJ databases">
        <title>Whole genome shotgun sequence of Virgisporangium aurantiacum NBRC 16421.</title>
        <authorList>
            <person name="Komaki H."/>
            <person name="Tamura T."/>
        </authorList>
    </citation>
    <scope>NUCLEOTIDE SEQUENCE</scope>
    <source>
        <strain evidence="2">NBRC 16421</strain>
    </source>
</reference>
<sequence length="64" mass="6611">MAVELIAITTAAVAAGVAEATRRLLSRRQPDEPAPGTVTFGEVHAGGAVTQSGRDVTIRQGRPE</sequence>
<accession>A0A8J3ZL24</accession>
<name>A0A8J3ZL24_9ACTN</name>
<evidence type="ECO:0000313" key="2">
    <source>
        <dbReference type="EMBL" id="GIJ63456.1"/>
    </source>
</evidence>
<dbReference type="RefSeq" id="WP_204010012.1">
    <property type="nucleotide sequence ID" value="NZ_BOPG01000095.1"/>
</dbReference>
<gene>
    <name evidence="2" type="ORF">Vau01_109720</name>
</gene>
<dbReference type="EMBL" id="BOPG01000095">
    <property type="protein sequence ID" value="GIJ63456.1"/>
    <property type="molecule type" value="Genomic_DNA"/>
</dbReference>
<dbReference type="AlphaFoldDB" id="A0A8J3ZL24"/>
<comment type="caution">
    <text evidence="2">The sequence shown here is derived from an EMBL/GenBank/DDBJ whole genome shotgun (WGS) entry which is preliminary data.</text>
</comment>
<organism evidence="2 3">
    <name type="scientific">Virgisporangium aurantiacum</name>
    <dbReference type="NCBI Taxonomy" id="175570"/>
    <lineage>
        <taxon>Bacteria</taxon>
        <taxon>Bacillati</taxon>
        <taxon>Actinomycetota</taxon>
        <taxon>Actinomycetes</taxon>
        <taxon>Micromonosporales</taxon>
        <taxon>Micromonosporaceae</taxon>
        <taxon>Virgisporangium</taxon>
    </lineage>
</organism>